<keyword evidence="2 4" id="KW-0472">Membrane</keyword>
<reference evidence="8 9" key="1">
    <citation type="journal article" date="2018" name="Environ. Microbiol.">
        <title>Genomes of ubiquitous marine and hypersaline Hydrogenovibrio, Thiomicrorhabdus and Thiomicrospira spp. encode a diversity of mechanisms to sustain chemolithoautotrophy in heterogeneous environments.</title>
        <authorList>
            <person name="Scott K.M."/>
            <person name="Williams J."/>
            <person name="Porter C.M.B."/>
            <person name="Russel S."/>
            <person name="Harmer T.L."/>
            <person name="Paul J.H."/>
            <person name="Antonen K.M."/>
            <person name="Bridges M.K."/>
            <person name="Camper G.J."/>
            <person name="Campla C.K."/>
            <person name="Casella L.G."/>
            <person name="Chase E."/>
            <person name="Conrad J.W."/>
            <person name="Cruz M.C."/>
            <person name="Dunlap D.S."/>
            <person name="Duran L."/>
            <person name="Fahsbender E.M."/>
            <person name="Goldsmith D.B."/>
            <person name="Keeley R.F."/>
            <person name="Kondoff M.R."/>
            <person name="Kussy B.I."/>
            <person name="Lane M.K."/>
            <person name="Lawler S."/>
            <person name="Leigh B.A."/>
            <person name="Lewis C."/>
            <person name="Lostal L.M."/>
            <person name="Marking D."/>
            <person name="Mancera P.A."/>
            <person name="McClenthan E.C."/>
            <person name="McIntyre E.A."/>
            <person name="Mine J.A."/>
            <person name="Modi S."/>
            <person name="Moore B.D."/>
            <person name="Morgan W.A."/>
            <person name="Nelson K.M."/>
            <person name="Nguyen K.N."/>
            <person name="Ogburn N."/>
            <person name="Parrino D.G."/>
            <person name="Pedapudi A.D."/>
            <person name="Pelham R.P."/>
            <person name="Preece A.M."/>
            <person name="Rampersad E.A."/>
            <person name="Richardson J.C."/>
            <person name="Rodgers C.M."/>
            <person name="Schaffer B.L."/>
            <person name="Sheridan N.E."/>
            <person name="Solone M.R."/>
            <person name="Staley Z.R."/>
            <person name="Tabuchi M."/>
            <person name="Waide R.J."/>
            <person name="Wanjugi P.W."/>
            <person name="Young S."/>
            <person name="Clum A."/>
            <person name="Daum C."/>
            <person name="Huntemann M."/>
            <person name="Ivanova N."/>
            <person name="Kyrpides N."/>
            <person name="Mikhailova N."/>
            <person name="Palaniappan K."/>
            <person name="Pillay M."/>
            <person name="Reddy T.B.K."/>
            <person name="Shapiro N."/>
            <person name="Stamatis D."/>
            <person name="Varghese N."/>
            <person name="Woyke T."/>
            <person name="Boden R."/>
            <person name="Freyermuth S.K."/>
            <person name="Kerfeld C.A."/>
        </authorList>
    </citation>
    <scope>NUCLEOTIDE SEQUENCE [LARGE SCALE GENOMIC DNA]</scope>
    <source>
        <strain evidence="8 9">JR-2</strain>
    </source>
</reference>
<name>A0A451G4E7_9GAMM</name>
<evidence type="ECO:0000256" key="5">
    <source>
        <dbReference type="SAM" id="MobiDB-lite"/>
    </source>
</evidence>
<feature type="signal peptide" evidence="6">
    <location>
        <begin position="1"/>
        <end position="21"/>
    </location>
</feature>
<sequence>MTLRLPFLFISATLIATGAQAFEDIPHQQNNAYVWDSYGNIVRDRDGNCVRTIHWKEDTVPCGGEPKAVVNAEAPMPKKAEPVAESAKAVEEPVVEEVAAAVAVVEVAKPADFNGFFKTDSFELTDEAKSKLDGYAEYLQANPDTTLQIRGFTDSHGSAAYNQKLSQKRADSVKNYLESKDVDAKRMESIGEGEKYPVADNATSAGRAKNRRVELTVTE</sequence>
<evidence type="ECO:0000259" key="7">
    <source>
        <dbReference type="PROSITE" id="PS51123"/>
    </source>
</evidence>
<dbReference type="KEGG" id="htr:EPV75_00965"/>
<keyword evidence="3" id="KW-0998">Cell outer membrane</keyword>
<keyword evidence="9" id="KW-1185">Reference proteome</keyword>
<dbReference type="PANTHER" id="PTHR30329:SF21">
    <property type="entry name" value="LIPOPROTEIN YIAD-RELATED"/>
    <property type="match status" value="1"/>
</dbReference>
<dbReference type="AlphaFoldDB" id="A0A451G4E7"/>
<keyword evidence="6" id="KW-0732">Signal</keyword>
<dbReference type="GO" id="GO:0009279">
    <property type="term" value="C:cell outer membrane"/>
    <property type="evidence" value="ECO:0007669"/>
    <property type="project" value="UniProtKB-SubCell"/>
</dbReference>
<evidence type="ECO:0000256" key="6">
    <source>
        <dbReference type="SAM" id="SignalP"/>
    </source>
</evidence>
<organism evidence="8 9">
    <name type="scientific">Hydrogenovibrio thermophilus</name>
    <dbReference type="NCBI Taxonomy" id="265883"/>
    <lineage>
        <taxon>Bacteria</taxon>
        <taxon>Pseudomonadati</taxon>
        <taxon>Pseudomonadota</taxon>
        <taxon>Gammaproteobacteria</taxon>
        <taxon>Thiotrichales</taxon>
        <taxon>Piscirickettsiaceae</taxon>
        <taxon>Hydrogenovibrio</taxon>
    </lineage>
</organism>
<dbReference type="PRINTS" id="PR01021">
    <property type="entry name" value="OMPADOMAIN"/>
</dbReference>
<dbReference type="CDD" id="cd07185">
    <property type="entry name" value="OmpA_C-like"/>
    <property type="match status" value="1"/>
</dbReference>
<dbReference type="EMBL" id="CP035033">
    <property type="protein sequence ID" value="QAB14343.1"/>
    <property type="molecule type" value="Genomic_DNA"/>
</dbReference>
<evidence type="ECO:0000313" key="9">
    <source>
        <dbReference type="Proteomes" id="UP000285478"/>
    </source>
</evidence>
<evidence type="ECO:0000256" key="1">
    <source>
        <dbReference type="ARBA" id="ARBA00004442"/>
    </source>
</evidence>
<dbReference type="Pfam" id="PF00691">
    <property type="entry name" value="OmpA"/>
    <property type="match status" value="1"/>
</dbReference>
<feature type="domain" description="OmpA-like" evidence="7">
    <location>
        <begin position="104"/>
        <end position="219"/>
    </location>
</feature>
<dbReference type="Proteomes" id="UP000285478">
    <property type="component" value="Chromosome"/>
</dbReference>
<dbReference type="PANTHER" id="PTHR30329">
    <property type="entry name" value="STATOR ELEMENT OF FLAGELLAR MOTOR COMPLEX"/>
    <property type="match status" value="1"/>
</dbReference>
<evidence type="ECO:0000256" key="2">
    <source>
        <dbReference type="ARBA" id="ARBA00023136"/>
    </source>
</evidence>
<dbReference type="RefSeq" id="WP_029939404.1">
    <property type="nucleotide sequence ID" value="NZ_CP035033.1"/>
</dbReference>
<dbReference type="PROSITE" id="PS01068">
    <property type="entry name" value="OMPA_1"/>
    <property type="match status" value="1"/>
</dbReference>
<comment type="subcellular location">
    <subcellularLocation>
        <location evidence="1">Cell outer membrane</location>
    </subcellularLocation>
</comment>
<dbReference type="InterPro" id="IPR006664">
    <property type="entry name" value="OMP_bac"/>
</dbReference>
<evidence type="ECO:0000256" key="4">
    <source>
        <dbReference type="PROSITE-ProRule" id="PRU00473"/>
    </source>
</evidence>
<dbReference type="InterPro" id="IPR006690">
    <property type="entry name" value="OMPA-like_CS"/>
</dbReference>
<dbReference type="Gene3D" id="3.30.1330.60">
    <property type="entry name" value="OmpA-like domain"/>
    <property type="match status" value="1"/>
</dbReference>
<dbReference type="InterPro" id="IPR006665">
    <property type="entry name" value="OmpA-like"/>
</dbReference>
<evidence type="ECO:0000313" key="8">
    <source>
        <dbReference type="EMBL" id="QAB14343.1"/>
    </source>
</evidence>
<feature type="chain" id="PRO_5019402129" evidence="6">
    <location>
        <begin position="22"/>
        <end position="219"/>
    </location>
</feature>
<dbReference type="SUPFAM" id="SSF103088">
    <property type="entry name" value="OmpA-like"/>
    <property type="match status" value="1"/>
</dbReference>
<protein>
    <submittedName>
        <fullName evidence="8">OmpA family protein</fullName>
    </submittedName>
</protein>
<dbReference type="PRINTS" id="PR01023">
    <property type="entry name" value="NAFLGMOTY"/>
</dbReference>
<dbReference type="PROSITE" id="PS51123">
    <property type="entry name" value="OMPA_2"/>
    <property type="match status" value="1"/>
</dbReference>
<proteinExistence type="predicted"/>
<gene>
    <name evidence="8" type="ORF">EPV75_00965</name>
</gene>
<accession>A0A451G4E7</accession>
<dbReference type="InterPro" id="IPR050330">
    <property type="entry name" value="Bact_OuterMem_StrucFunc"/>
</dbReference>
<evidence type="ECO:0000256" key="3">
    <source>
        <dbReference type="ARBA" id="ARBA00023237"/>
    </source>
</evidence>
<dbReference type="InterPro" id="IPR036737">
    <property type="entry name" value="OmpA-like_sf"/>
</dbReference>
<feature type="region of interest" description="Disordered" evidence="5">
    <location>
        <begin position="193"/>
        <end position="219"/>
    </location>
</feature>